<dbReference type="Proteomes" id="UP001652628">
    <property type="component" value="Chromosome 2L"/>
</dbReference>
<reference evidence="2" key="1">
    <citation type="submission" date="2025-05" db="UniProtKB">
        <authorList>
            <consortium name="RefSeq"/>
        </authorList>
    </citation>
    <scope>NUCLEOTIDE SEQUENCE [LARGE SCALE GENOMIC DNA]</scope>
</reference>
<feature type="region of interest" description="Disordered" evidence="1">
    <location>
        <begin position="136"/>
        <end position="158"/>
    </location>
</feature>
<evidence type="ECO:0000256" key="1">
    <source>
        <dbReference type="SAM" id="MobiDB-lite"/>
    </source>
</evidence>
<keyword evidence="2" id="KW-1185">Reference proteome</keyword>
<evidence type="ECO:0000313" key="2">
    <source>
        <dbReference type="Proteomes" id="UP001652628"/>
    </source>
</evidence>
<feature type="compositionally biased region" description="Basic and acidic residues" evidence="1">
    <location>
        <begin position="42"/>
        <end position="59"/>
    </location>
</feature>
<gene>
    <name evidence="3" type="primary">LOC136116666</name>
</gene>
<feature type="region of interest" description="Disordered" evidence="1">
    <location>
        <begin position="20"/>
        <end position="113"/>
    </location>
</feature>
<protein>
    <submittedName>
        <fullName evidence="3">Uncharacterized protein</fullName>
    </submittedName>
</protein>
<dbReference type="GeneID" id="136116666"/>
<feature type="compositionally biased region" description="Basic residues" evidence="1">
    <location>
        <begin position="75"/>
        <end position="92"/>
    </location>
</feature>
<proteinExistence type="predicted"/>
<feature type="compositionally biased region" description="Polar residues" evidence="1">
    <location>
        <begin position="141"/>
        <end position="150"/>
    </location>
</feature>
<reference evidence="3" key="2">
    <citation type="submission" date="2025-08" db="UniProtKB">
        <authorList>
            <consortium name="RefSeq"/>
        </authorList>
    </citation>
    <scope>IDENTIFICATION</scope>
</reference>
<accession>A0AB40DCD9</accession>
<organism evidence="2 3">
    <name type="scientific">Drosophila suzukii</name>
    <name type="common">Spotted-wing drosophila fruit fly</name>
    <dbReference type="NCBI Taxonomy" id="28584"/>
    <lineage>
        <taxon>Eukaryota</taxon>
        <taxon>Metazoa</taxon>
        <taxon>Ecdysozoa</taxon>
        <taxon>Arthropoda</taxon>
        <taxon>Hexapoda</taxon>
        <taxon>Insecta</taxon>
        <taxon>Pterygota</taxon>
        <taxon>Neoptera</taxon>
        <taxon>Endopterygota</taxon>
        <taxon>Diptera</taxon>
        <taxon>Brachycera</taxon>
        <taxon>Muscomorpha</taxon>
        <taxon>Ephydroidea</taxon>
        <taxon>Drosophilidae</taxon>
        <taxon>Drosophila</taxon>
        <taxon>Sophophora</taxon>
    </lineage>
</organism>
<name>A0AB40DCD9_DROSZ</name>
<dbReference type="RefSeq" id="XP_065719948.2">
    <property type="nucleotide sequence ID" value="XM_065863876.2"/>
</dbReference>
<evidence type="ECO:0000313" key="3">
    <source>
        <dbReference type="RefSeq" id="XP_065719948.2"/>
    </source>
</evidence>
<sequence length="158" mass="18291">MEKVGSLKYVFQSRLERKSIEDSVSSCDDFPRPRGTRKAAKFQRDRVEPAEDGDNVPREKRVKRPERKNKLQISKSRKRPSTKVTARKRAASAKKDQQPKATGIPEHSVKRSTSLGSEIYKEPFWWNLFGTKQMEKEAKSSEMSTQTKLTSRYLKKNT</sequence>